<protein>
    <submittedName>
        <fullName evidence="1">Uncharacterized protein</fullName>
    </submittedName>
</protein>
<evidence type="ECO:0000313" key="1">
    <source>
        <dbReference type="EMBL" id="OMO73645.1"/>
    </source>
</evidence>
<gene>
    <name evidence="1" type="ORF">CCACVL1_17194</name>
</gene>
<evidence type="ECO:0000313" key="2">
    <source>
        <dbReference type="Proteomes" id="UP000188268"/>
    </source>
</evidence>
<dbReference type="Gramene" id="OMO73645">
    <property type="protein sequence ID" value="OMO73645"/>
    <property type="gene ID" value="CCACVL1_17194"/>
</dbReference>
<feature type="non-terminal residue" evidence="1">
    <location>
        <position position="53"/>
    </location>
</feature>
<sequence>MASIVNGRFGLGFQINCITRLHPLLPKTYFGVFGNAGVKHYFENPKFRFPAAP</sequence>
<accession>A0A1R3HTC1</accession>
<keyword evidence="2" id="KW-1185">Reference proteome</keyword>
<dbReference type="EMBL" id="AWWV01011179">
    <property type="protein sequence ID" value="OMO73645.1"/>
    <property type="molecule type" value="Genomic_DNA"/>
</dbReference>
<reference evidence="1 2" key="1">
    <citation type="submission" date="2013-09" db="EMBL/GenBank/DDBJ databases">
        <title>Corchorus capsularis genome sequencing.</title>
        <authorList>
            <person name="Alam M."/>
            <person name="Haque M.S."/>
            <person name="Islam M.S."/>
            <person name="Emdad E.M."/>
            <person name="Islam M.M."/>
            <person name="Ahmed B."/>
            <person name="Halim A."/>
            <person name="Hossen Q.M.M."/>
            <person name="Hossain M.Z."/>
            <person name="Ahmed R."/>
            <person name="Khan M.M."/>
            <person name="Islam R."/>
            <person name="Rashid M.M."/>
            <person name="Khan S.A."/>
            <person name="Rahman M.S."/>
            <person name="Alam M."/>
        </authorList>
    </citation>
    <scope>NUCLEOTIDE SEQUENCE [LARGE SCALE GENOMIC DNA]</scope>
    <source>
        <strain evidence="2">cv. CVL-1</strain>
        <tissue evidence="1">Whole seedling</tissue>
    </source>
</reference>
<comment type="caution">
    <text evidence="1">The sequence shown here is derived from an EMBL/GenBank/DDBJ whole genome shotgun (WGS) entry which is preliminary data.</text>
</comment>
<proteinExistence type="predicted"/>
<organism evidence="1 2">
    <name type="scientific">Corchorus capsularis</name>
    <name type="common">Jute</name>
    <dbReference type="NCBI Taxonomy" id="210143"/>
    <lineage>
        <taxon>Eukaryota</taxon>
        <taxon>Viridiplantae</taxon>
        <taxon>Streptophyta</taxon>
        <taxon>Embryophyta</taxon>
        <taxon>Tracheophyta</taxon>
        <taxon>Spermatophyta</taxon>
        <taxon>Magnoliopsida</taxon>
        <taxon>eudicotyledons</taxon>
        <taxon>Gunneridae</taxon>
        <taxon>Pentapetalae</taxon>
        <taxon>rosids</taxon>
        <taxon>malvids</taxon>
        <taxon>Malvales</taxon>
        <taxon>Malvaceae</taxon>
        <taxon>Grewioideae</taxon>
        <taxon>Apeibeae</taxon>
        <taxon>Corchorus</taxon>
    </lineage>
</organism>
<name>A0A1R3HTC1_COCAP</name>
<dbReference type="AlphaFoldDB" id="A0A1R3HTC1"/>
<dbReference type="Proteomes" id="UP000188268">
    <property type="component" value="Unassembled WGS sequence"/>
</dbReference>